<accession>A0A066VW94</accession>
<dbReference type="AlphaFoldDB" id="A0A066VW94"/>
<dbReference type="InParanoid" id="A0A066VW94"/>
<keyword evidence="3" id="KW-1185">Reference proteome</keyword>
<feature type="compositionally biased region" description="Polar residues" evidence="1">
    <location>
        <begin position="1"/>
        <end position="19"/>
    </location>
</feature>
<evidence type="ECO:0000313" key="2">
    <source>
        <dbReference type="EMBL" id="KDN43084.1"/>
    </source>
</evidence>
<feature type="non-terminal residue" evidence="2">
    <location>
        <position position="69"/>
    </location>
</feature>
<dbReference type="EMBL" id="JMSN01000064">
    <property type="protein sequence ID" value="KDN43084.1"/>
    <property type="molecule type" value="Genomic_DNA"/>
</dbReference>
<dbReference type="HOGENOM" id="CLU_2783031_0_0_1"/>
<feature type="compositionally biased region" description="Low complexity" evidence="1">
    <location>
        <begin position="54"/>
        <end position="69"/>
    </location>
</feature>
<proteinExistence type="predicted"/>
<feature type="region of interest" description="Disordered" evidence="1">
    <location>
        <begin position="1"/>
        <end position="69"/>
    </location>
</feature>
<dbReference type="RefSeq" id="XP_013242251.1">
    <property type="nucleotide sequence ID" value="XM_013386797.1"/>
</dbReference>
<name>A0A066VW94_TILAU</name>
<gene>
    <name evidence="2" type="ORF">K437DRAFT_269206</name>
</gene>
<dbReference type="Proteomes" id="UP000027361">
    <property type="component" value="Unassembled WGS sequence"/>
</dbReference>
<comment type="caution">
    <text evidence="2">The sequence shown here is derived from an EMBL/GenBank/DDBJ whole genome shotgun (WGS) entry which is preliminary data.</text>
</comment>
<reference evidence="2 3" key="1">
    <citation type="submission" date="2014-05" db="EMBL/GenBank/DDBJ databases">
        <title>Draft genome sequence of a rare smut relative, Tilletiaria anomala UBC 951.</title>
        <authorList>
            <consortium name="DOE Joint Genome Institute"/>
            <person name="Toome M."/>
            <person name="Kuo A."/>
            <person name="Henrissat B."/>
            <person name="Lipzen A."/>
            <person name="Tritt A."/>
            <person name="Yoshinaga Y."/>
            <person name="Zane M."/>
            <person name="Barry K."/>
            <person name="Grigoriev I.V."/>
            <person name="Spatafora J.W."/>
            <person name="Aimea M.C."/>
        </authorList>
    </citation>
    <scope>NUCLEOTIDE SEQUENCE [LARGE SCALE GENOMIC DNA]</scope>
    <source>
        <strain evidence="2 3">UBC 951</strain>
    </source>
</reference>
<evidence type="ECO:0000256" key="1">
    <source>
        <dbReference type="SAM" id="MobiDB-lite"/>
    </source>
</evidence>
<evidence type="ECO:0000313" key="3">
    <source>
        <dbReference type="Proteomes" id="UP000027361"/>
    </source>
</evidence>
<organism evidence="2 3">
    <name type="scientific">Tilletiaria anomala (strain ATCC 24038 / CBS 436.72 / UBC 951)</name>
    <dbReference type="NCBI Taxonomy" id="1037660"/>
    <lineage>
        <taxon>Eukaryota</taxon>
        <taxon>Fungi</taxon>
        <taxon>Dikarya</taxon>
        <taxon>Basidiomycota</taxon>
        <taxon>Ustilaginomycotina</taxon>
        <taxon>Exobasidiomycetes</taxon>
        <taxon>Georgefischeriales</taxon>
        <taxon>Tilletiariaceae</taxon>
        <taxon>Tilletiaria</taxon>
    </lineage>
</organism>
<sequence length="69" mass="7059">MSDSQHISSPLNFPSSSPAKSVRRSQLRAAEAAGPRGNGLSSPLHFPTSSVGDTPRGSARAPRTPASSS</sequence>
<dbReference type="GeneID" id="25266081"/>
<protein>
    <submittedName>
        <fullName evidence="2">Uncharacterized protein</fullName>
    </submittedName>
</protein>